<proteinExistence type="predicted"/>
<name>A0A6J7WSA2_9CAUD</name>
<dbReference type="EMBL" id="LR798269">
    <property type="protein sequence ID" value="CAB5219665.1"/>
    <property type="molecule type" value="Genomic_DNA"/>
</dbReference>
<reference evidence="1" key="1">
    <citation type="submission" date="2020-05" db="EMBL/GenBank/DDBJ databases">
        <authorList>
            <person name="Chiriac C."/>
            <person name="Salcher M."/>
            <person name="Ghai R."/>
            <person name="Kavagutti S V."/>
        </authorList>
    </citation>
    <scope>NUCLEOTIDE SEQUENCE</scope>
</reference>
<organism evidence="1">
    <name type="scientific">uncultured Caudovirales phage</name>
    <dbReference type="NCBI Taxonomy" id="2100421"/>
    <lineage>
        <taxon>Viruses</taxon>
        <taxon>Duplodnaviria</taxon>
        <taxon>Heunggongvirae</taxon>
        <taxon>Uroviricota</taxon>
        <taxon>Caudoviricetes</taxon>
        <taxon>Peduoviridae</taxon>
        <taxon>Maltschvirus</taxon>
        <taxon>Maltschvirus maltsch</taxon>
    </lineage>
</organism>
<gene>
    <name evidence="1" type="ORF">UFOVP222_108</name>
</gene>
<accession>A0A6J7WSA2</accession>
<protein>
    <submittedName>
        <fullName evidence="1">Uncharacterized protein</fullName>
    </submittedName>
</protein>
<sequence length="59" mass="6545">MNRQNKRDEARKIASLINKAKKDMAVWLAEQTLEPTEAELLAWKAGYLSGLNRGSGGSK</sequence>
<evidence type="ECO:0000313" key="1">
    <source>
        <dbReference type="EMBL" id="CAB5219665.1"/>
    </source>
</evidence>